<gene>
    <name evidence="1" type="ORF">WM16_28665</name>
</gene>
<comment type="caution">
    <text evidence="1">The sequence shown here is derived from an EMBL/GenBank/DDBJ whole genome shotgun (WGS) entry which is preliminary data.</text>
</comment>
<name>A0A108D3Y7_9BURK</name>
<dbReference type="Proteomes" id="UP000065504">
    <property type="component" value="Unassembled WGS sequence"/>
</dbReference>
<organism evidence="1 2">
    <name type="scientific">Burkholderia ubonensis</name>
    <dbReference type="NCBI Taxonomy" id="101571"/>
    <lineage>
        <taxon>Bacteria</taxon>
        <taxon>Pseudomonadati</taxon>
        <taxon>Pseudomonadota</taxon>
        <taxon>Betaproteobacteria</taxon>
        <taxon>Burkholderiales</taxon>
        <taxon>Burkholderiaceae</taxon>
        <taxon>Burkholderia</taxon>
        <taxon>Burkholderia cepacia complex</taxon>
    </lineage>
</organism>
<accession>A0A108D3Y7</accession>
<sequence>MLSVDPHDELTVPEWMPSALLLPVVSTFRSNPVGHFLPPLSACFCVSLQKFHTWFTARLCLFRSPLSDFTR</sequence>
<protein>
    <submittedName>
        <fullName evidence="1">Uncharacterized protein</fullName>
    </submittedName>
</protein>
<dbReference type="AlphaFoldDB" id="A0A108D3Y7"/>
<dbReference type="EMBL" id="LPLU01000007">
    <property type="protein sequence ID" value="KWK85943.1"/>
    <property type="molecule type" value="Genomic_DNA"/>
</dbReference>
<reference evidence="1 2" key="1">
    <citation type="submission" date="2015-11" db="EMBL/GenBank/DDBJ databases">
        <title>Expanding the genomic diversity of Burkholderia species for the development of highly accurate diagnostics.</title>
        <authorList>
            <person name="Sahl J."/>
            <person name="Keim P."/>
            <person name="Wagner D."/>
        </authorList>
    </citation>
    <scope>NUCLEOTIDE SEQUENCE [LARGE SCALE GENOMIC DNA]</scope>
    <source>
        <strain evidence="1 2">MSMB782WGS</strain>
    </source>
</reference>
<proteinExistence type="predicted"/>
<evidence type="ECO:0000313" key="2">
    <source>
        <dbReference type="Proteomes" id="UP000065504"/>
    </source>
</evidence>
<evidence type="ECO:0000313" key="1">
    <source>
        <dbReference type="EMBL" id="KWK85943.1"/>
    </source>
</evidence>